<reference evidence="1 2" key="1">
    <citation type="submission" date="2018-04" db="EMBL/GenBank/DDBJ databases">
        <title>Genomic Encyclopedia of Archaeal and Bacterial Type Strains, Phase II (KMG-II): from individual species to whole genera.</title>
        <authorList>
            <person name="Goeker M."/>
        </authorList>
    </citation>
    <scope>NUCLEOTIDE SEQUENCE [LARGE SCALE GENOMIC DNA]</scope>
    <source>
        <strain evidence="1 2">DSM 100977</strain>
    </source>
</reference>
<dbReference type="Gene3D" id="3.10.129.10">
    <property type="entry name" value="Hotdog Thioesterase"/>
    <property type="match status" value="1"/>
</dbReference>
<evidence type="ECO:0000313" key="2">
    <source>
        <dbReference type="Proteomes" id="UP000243978"/>
    </source>
</evidence>
<dbReference type="OrthoDB" id="9801517at2"/>
<gene>
    <name evidence="1" type="ORF">C8N43_0716</name>
</gene>
<dbReference type="PANTHER" id="PTHR31793:SF39">
    <property type="entry name" value="THIOESTERASE_THIOL ESTER DEHYDRASE-ISOMERASE"/>
    <property type="match status" value="1"/>
</dbReference>
<name>A0A2T6BJ29_9RHOB</name>
<sequence>MTALPYHTPLDTPTLRGLGIPEPWGYGVADRTRFGELDALAHVSNVAYLRWFEAFRVHYLRDYGMTSYATADSPRMVLRRVEVDYLQEMKLSEDYITTGRTASVRRSSCVMNYAIWSQTLRATGSAVLVFLKNDGSKRPIPEDLRHAMITRDGAEEL</sequence>
<dbReference type="CDD" id="cd00586">
    <property type="entry name" value="4HBT"/>
    <property type="match status" value="1"/>
</dbReference>
<evidence type="ECO:0000313" key="1">
    <source>
        <dbReference type="EMBL" id="PTX56065.1"/>
    </source>
</evidence>
<dbReference type="InterPro" id="IPR050563">
    <property type="entry name" value="4-hydroxybenzoyl-CoA_TE"/>
</dbReference>
<organism evidence="1 2">
    <name type="scientific">Litoreibacter ponti</name>
    <dbReference type="NCBI Taxonomy" id="1510457"/>
    <lineage>
        <taxon>Bacteria</taxon>
        <taxon>Pseudomonadati</taxon>
        <taxon>Pseudomonadota</taxon>
        <taxon>Alphaproteobacteria</taxon>
        <taxon>Rhodobacterales</taxon>
        <taxon>Roseobacteraceae</taxon>
        <taxon>Litoreibacter</taxon>
    </lineage>
</organism>
<dbReference type="Pfam" id="PF13279">
    <property type="entry name" value="4HBT_2"/>
    <property type="match status" value="1"/>
</dbReference>
<dbReference type="Proteomes" id="UP000243978">
    <property type="component" value="Unassembled WGS sequence"/>
</dbReference>
<keyword evidence="1" id="KW-0378">Hydrolase</keyword>
<dbReference type="EMBL" id="QBKS01000001">
    <property type="protein sequence ID" value="PTX56065.1"/>
    <property type="molecule type" value="Genomic_DNA"/>
</dbReference>
<dbReference type="RefSeq" id="WP_107844295.1">
    <property type="nucleotide sequence ID" value="NZ_QBKS01000001.1"/>
</dbReference>
<dbReference type="AlphaFoldDB" id="A0A2T6BJ29"/>
<keyword evidence="2" id="KW-1185">Reference proteome</keyword>
<protein>
    <submittedName>
        <fullName evidence="1">Acyl-CoA thioester hydrolase</fullName>
    </submittedName>
</protein>
<dbReference type="InterPro" id="IPR029069">
    <property type="entry name" value="HotDog_dom_sf"/>
</dbReference>
<comment type="caution">
    <text evidence="1">The sequence shown here is derived from an EMBL/GenBank/DDBJ whole genome shotgun (WGS) entry which is preliminary data.</text>
</comment>
<dbReference type="PANTHER" id="PTHR31793">
    <property type="entry name" value="4-HYDROXYBENZOYL-COA THIOESTERASE FAMILY MEMBER"/>
    <property type="match status" value="1"/>
</dbReference>
<accession>A0A2T6BJ29</accession>
<dbReference type="GO" id="GO:0047617">
    <property type="term" value="F:fatty acyl-CoA hydrolase activity"/>
    <property type="evidence" value="ECO:0007669"/>
    <property type="project" value="TreeGrafter"/>
</dbReference>
<dbReference type="SUPFAM" id="SSF54637">
    <property type="entry name" value="Thioesterase/thiol ester dehydrase-isomerase"/>
    <property type="match status" value="1"/>
</dbReference>
<proteinExistence type="predicted"/>